<sequence>MDISLREEDSRRQDGRDKGAVLVTYPAPPEDAVVDYFRSCLPLFGLEERNISVPIEHGHPLYQQGISTKGSNTKFPKLGVECATEKHTQFLGLNELHFQNSNSFLEYLESIAELPESKRLPSKAFLDSFSRQKHIQQFQFTCESDVVITGFVTGNAGRTTNRFLYDSSLAVTLLLSNDLPILHPGISVFLPEDSEPNLTTMDFAEPFWGFEIRIRIVQTKSIFRTKPSFLFPDTKKFDISLSRSRTRFENNFGFKDKRLGSRTESERERE</sequence>
<dbReference type="AlphaFoldDB" id="V6I677"/>
<dbReference type="RefSeq" id="WP_010576919.1">
    <property type="nucleotide sequence ID" value="NZ_AHMT02000050.1"/>
</dbReference>
<dbReference type="EMBL" id="AHMT02000050">
    <property type="protein sequence ID" value="EQA61399.1"/>
    <property type="molecule type" value="Genomic_DNA"/>
</dbReference>
<dbReference type="OrthoDB" id="334185at2"/>
<gene>
    <name evidence="1" type="ORF">LEP1GSC062_4298</name>
</gene>
<comment type="caution">
    <text evidence="1">The sequence shown here is derived from an EMBL/GenBank/DDBJ whole genome shotgun (WGS) entry which is preliminary data.</text>
</comment>
<keyword evidence="2" id="KW-1185">Reference proteome</keyword>
<accession>V6I677</accession>
<dbReference type="Proteomes" id="UP000018747">
    <property type="component" value="Unassembled WGS sequence"/>
</dbReference>
<protein>
    <submittedName>
        <fullName evidence="1">Uncharacterized protein</fullName>
    </submittedName>
</protein>
<name>V6I677_9LEPT</name>
<organism evidence="1 2">
    <name type="scientific">Leptospira alexanderi serovar Manhao 3 str. L 60</name>
    <dbReference type="NCBI Taxonomy" id="1049759"/>
    <lineage>
        <taxon>Bacteria</taxon>
        <taxon>Pseudomonadati</taxon>
        <taxon>Spirochaetota</taxon>
        <taxon>Spirochaetia</taxon>
        <taxon>Leptospirales</taxon>
        <taxon>Leptospiraceae</taxon>
        <taxon>Leptospira</taxon>
    </lineage>
</organism>
<evidence type="ECO:0000313" key="1">
    <source>
        <dbReference type="EMBL" id="EQA61399.1"/>
    </source>
</evidence>
<evidence type="ECO:0000313" key="2">
    <source>
        <dbReference type="Proteomes" id="UP000018747"/>
    </source>
</evidence>
<reference evidence="1" key="1">
    <citation type="submission" date="2013-05" db="EMBL/GenBank/DDBJ databases">
        <authorList>
            <person name="Harkins D.M."/>
            <person name="Durkin A.S."/>
            <person name="Brinkac L.M."/>
            <person name="Haft D.H."/>
            <person name="Selengut J.D."/>
            <person name="Sanka R."/>
            <person name="DePew J."/>
            <person name="Purushe J."/>
            <person name="Hartskeerl R.A."/>
            <person name="Ahmed A."/>
            <person name="van der Linden H."/>
            <person name="Goris M.G.A."/>
            <person name="Vinetz J.M."/>
            <person name="Sutton G.G."/>
            <person name="Nierman W.C."/>
            <person name="Fouts D.E."/>
        </authorList>
    </citation>
    <scope>NUCLEOTIDE SEQUENCE [LARGE SCALE GENOMIC DNA]</scope>
    <source>
        <strain evidence="1">L 60</strain>
    </source>
</reference>
<proteinExistence type="predicted"/>